<dbReference type="RefSeq" id="WP_073337251.1">
    <property type="nucleotide sequence ID" value="NZ_FQXM01000004.1"/>
</dbReference>
<proteinExistence type="predicted"/>
<sequence length="160" mass="18445">MEVKKGISLIETMISISIYTFILGIQISILMSVIGIHKEYVESSRKMLYCFDSLNFLEKEINSSLNKRIIVTKSKISIELKDGNYNNIDVYGIKDNMKLRISYYKKKASGSTTITSDIIMEDISKYEFIQKNNLVYIKIQMNNGEIYKRCIAERKIVKGG</sequence>
<gene>
    <name evidence="2" type="ORF">SAMN02745207_00921</name>
</gene>
<keyword evidence="1" id="KW-1133">Transmembrane helix</keyword>
<evidence type="ECO:0000313" key="3">
    <source>
        <dbReference type="Proteomes" id="UP000184447"/>
    </source>
</evidence>
<keyword evidence="1" id="KW-0472">Membrane</keyword>
<evidence type="ECO:0000256" key="1">
    <source>
        <dbReference type="SAM" id="Phobius"/>
    </source>
</evidence>
<protein>
    <recommendedName>
        <fullName evidence="4">Prepilin-type N-terminal cleavage/methylation domain-containing protein</fullName>
    </recommendedName>
</protein>
<name>A0A1M5SGV2_9CLOT</name>
<dbReference type="AlphaFoldDB" id="A0A1M5SGV2"/>
<organism evidence="2 3">
    <name type="scientific">Clostridium grantii DSM 8605</name>
    <dbReference type="NCBI Taxonomy" id="1121316"/>
    <lineage>
        <taxon>Bacteria</taxon>
        <taxon>Bacillati</taxon>
        <taxon>Bacillota</taxon>
        <taxon>Clostridia</taxon>
        <taxon>Eubacteriales</taxon>
        <taxon>Clostridiaceae</taxon>
        <taxon>Clostridium</taxon>
    </lineage>
</organism>
<evidence type="ECO:0000313" key="2">
    <source>
        <dbReference type="EMBL" id="SHH37508.1"/>
    </source>
</evidence>
<accession>A0A1M5SGV2</accession>
<dbReference type="EMBL" id="FQXM01000004">
    <property type="protein sequence ID" value="SHH37508.1"/>
    <property type="molecule type" value="Genomic_DNA"/>
</dbReference>
<evidence type="ECO:0008006" key="4">
    <source>
        <dbReference type="Google" id="ProtNLM"/>
    </source>
</evidence>
<reference evidence="2 3" key="1">
    <citation type="submission" date="2016-11" db="EMBL/GenBank/DDBJ databases">
        <authorList>
            <person name="Jaros S."/>
            <person name="Januszkiewicz K."/>
            <person name="Wedrychowicz H."/>
        </authorList>
    </citation>
    <scope>NUCLEOTIDE SEQUENCE [LARGE SCALE GENOMIC DNA]</scope>
    <source>
        <strain evidence="2 3">DSM 8605</strain>
    </source>
</reference>
<dbReference type="STRING" id="1121316.SAMN02745207_00921"/>
<keyword evidence="3" id="KW-1185">Reference proteome</keyword>
<keyword evidence="1" id="KW-0812">Transmembrane</keyword>
<dbReference type="Proteomes" id="UP000184447">
    <property type="component" value="Unassembled WGS sequence"/>
</dbReference>
<feature type="transmembrane region" description="Helical" evidence="1">
    <location>
        <begin position="12"/>
        <end position="36"/>
    </location>
</feature>